<gene>
    <name evidence="1" type="ORF">CDCA_CDCA09G2759</name>
</gene>
<dbReference type="PANTHER" id="PTHR42896:SF2">
    <property type="entry name" value="CBBY-LIKE PROTEIN"/>
    <property type="match status" value="1"/>
</dbReference>
<comment type="caution">
    <text evidence="1">The sequence shown here is derived from an EMBL/GenBank/DDBJ whole genome shotgun (WGS) entry which is preliminary data.</text>
</comment>
<dbReference type="AlphaFoldDB" id="A0AAV9IX98"/>
<keyword evidence="2" id="KW-1185">Reference proteome</keyword>
<organism evidence="1 2">
    <name type="scientific">Cyanidium caldarium</name>
    <name type="common">Red alga</name>
    <dbReference type="NCBI Taxonomy" id="2771"/>
    <lineage>
        <taxon>Eukaryota</taxon>
        <taxon>Rhodophyta</taxon>
        <taxon>Bangiophyceae</taxon>
        <taxon>Cyanidiales</taxon>
        <taxon>Cyanidiaceae</taxon>
        <taxon>Cyanidium</taxon>
    </lineage>
</organism>
<dbReference type="InterPro" id="IPR036412">
    <property type="entry name" value="HAD-like_sf"/>
</dbReference>
<dbReference type="Proteomes" id="UP001301350">
    <property type="component" value="Unassembled WGS sequence"/>
</dbReference>
<evidence type="ECO:0008006" key="3">
    <source>
        <dbReference type="Google" id="ProtNLM"/>
    </source>
</evidence>
<dbReference type="InterPro" id="IPR006439">
    <property type="entry name" value="HAD-SF_hydro_IA"/>
</dbReference>
<evidence type="ECO:0000313" key="1">
    <source>
        <dbReference type="EMBL" id="KAK4536734.1"/>
    </source>
</evidence>
<dbReference type="PANTHER" id="PTHR42896">
    <property type="entry name" value="XYLULOSE-1,5-BISPHOSPHATE (XUBP) PHOSPHATASE"/>
    <property type="match status" value="1"/>
</dbReference>
<protein>
    <recommendedName>
        <fullName evidence="3">HAD family hydrolase</fullName>
    </recommendedName>
</protein>
<dbReference type="SFLD" id="SFLDG01129">
    <property type="entry name" value="C1.5:_HAD__Beta-PGM__Phosphata"/>
    <property type="match status" value="1"/>
</dbReference>
<reference evidence="1 2" key="1">
    <citation type="submission" date="2022-07" db="EMBL/GenBank/DDBJ databases">
        <title>Genome-wide signatures of adaptation to extreme environments.</title>
        <authorList>
            <person name="Cho C.H."/>
            <person name="Yoon H.S."/>
        </authorList>
    </citation>
    <scope>NUCLEOTIDE SEQUENCE [LARGE SCALE GENOMIC DNA]</scope>
    <source>
        <strain evidence="1 2">DBV 063 E5</strain>
    </source>
</reference>
<dbReference type="Gene3D" id="3.40.50.1000">
    <property type="entry name" value="HAD superfamily/HAD-like"/>
    <property type="match status" value="1"/>
</dbReference>
<dbReference type="SFLD" id="SFLDS00003">
    <property type="entry name" value="Haloacid_Dehalogenase"/>
    <property type="match status" value="1"/>
</dbReference>
<sequence>MTFVVVSPPARSLRSSGACRACTRNRPRLVAGRPSRTGTTLSSLSLRMIQAKAILFDCDGVLADTERDGHRVAFNMAFREFKIDEALATWDVNLYGRLLEVGGGKERMTAHFNEVGWPDVARTREEQRELVRQLHQRKTALFMELVEKGRIPLRRGVESLVDAALARQGMQVAVCSTSNEKAVRAIVNLLGERRAARIHVYAGDAVERKKPAPDIYLLALDELRLDAATTVVVEDSAIGMRAAQAANLPCVITKSAFTRFEAFDGADAVLDRLPDDGFEALRMFDELVARRQAAAARGR</sequence>
<accession>A0AAV9IX98</accession>
<dbReference type="InterPro" id="IPR044999">
    <property type="entry name" value="CbbY-like"/>
</dbReference>
<dbReference type="EMBL" id="JANCYW010000009">
    <property type="protein sequence ID" value="KAK4536734.1"/>
    <property type="molecule type" value="Genomic_DNA"/>
</dbReference>
<dbReference type="NCBIfam" id="TIGR01509">
    <property type="entry name" value="HAD-SF-IA-v3"/>
    <property type="match status" value="1"/>
</dbReference>
<name>A0AAV9IX98_CYACA</name>
<proteinExistence type="predicted"/>
<dbReference type="Gene3D" id="1.10.150.240">
    <property type="entry name" value="Putative phosphatase, domain 2"/>
    <property type="match status" value="1"/>
</dbReference>
<dbReference type="InterPro" id="IPR023198">
    <property type="entry name" value="PGP-like_dom2"/>
</dbReference>
<dbReference type="Pfam" id="PF00702">
    <property type="entry name" value="Hydrolase"/>
    <property type="match status" value="1"/>
</dbReference>
<dbReference type="InterPro" id="IPR023214">
    <property type="entry name" value="HAD_sf"/>
</dbReference>
<dbReference type="GO" id="GO:0016787">
    <property type="term" value="F:hydrolase activity"/>
    <property type="evidence" value="ECO:0007669"/>
    <property type="project" value="InterPro"/>
</dbReference>
<dbReference type="SUPFAM" id="SSF56784">
    <property type="entry name" value="HAD-like"/>
    <property type="match status" value="1"/>
</dbReference>
<evidence type="ECO:0000313" key="2">
    <source>
        <dbReference type="Proteomes" id="UP001301350"/>
    </source>
</evidence>